<proteinExistence type="predicted"/>
<dbReference type="InterPro" id="IPR021102">
    <property type="entry name" value="PNGase_A"/>
</dbReference>
<dbReference type="Pfam" id="PF25156">
    <property type="entry name" value="PNGase_A_C"/>
    <property type="match status" value="1"/>
</dbReference>
<dbReference type="Proteomes" id="UP000604825">
    <property type="component" value="Unassembled WGS sequence"/>
</dbReference>
<evidence type="ECO:0000256" key="1">
    <source>
        <dbReference type="SAM" id="SignalP"/>
    </source>
</evidence>
<name>A0A811PGU3_9POAL</name>
<dbReference type="Pfam" id="PF12222">
    <property type="entry name" value="PNGaseA"/>
    <property type="match status" value="1"/>
</dbReference>
<dbReference type="AlphaFoldDB" id="A0A811PGU3"/>
<evidence type="ECO:0000313" key="3">
    <source>
        <dbReference type="EMBL" id="CAD6240373.1"/>
    </source>
</evidence>
<dbReference type="InterPro" id="IPR056948">
    <property type="entry name" value="PNGaseA_N"/>
</dbReference>
<keyword evidence="4" id="KW-1185">Reference proteome</keyword>
<feature type="domain" description="Peptide N-acetyl-beta-D-glucosaminyl asparaginase amidase A N-terminal" evidence="2">
    <location>
        <begin position="59"/>
        <end position="379"/>
    </location>
</feature>
<sequence>MAVSFVHLAMLLSLIPATVASPRKLRVSPADTAELDAGTPSSPADASRPTTFFEVDRPLRPPPGSSGPCSTLLLSSSFGFTFTKPPATAAYSPPPCLVAEGSSASAISLAVLEWRATCQGVQFDRIFGVWLGGAELLRSCTAEPRPNGIVWSVSKDITKYASLLAAGNSTLAVYLGNLVNSQYTGVYYANVTLHLYFRRAPTRTPPPPATAPADVIVPMSRGLPLNDGLWYQVQNATDVQSTSVTLPPNAYRAVLEVYASSHGDDEFWYTNTPGAANGPFREVTVRVDGVLAGAAWPFPVIYTGGIYPLLWRPITAIGSFNLPTYDIELTPLLGKLLDGKAHEFGFAVTNALDMWYVDANLHLWLDPGSAATTAGLIAYVAPELVVNTTTSVQSGGDTTYHTTASRQISATGWVRSSHGNLTTNATRTFTFDNTNAISDGTAETVNQTTVTHDGIFATDRRTGVVYYAVWARQDFPLYLDSETDRVTVTHGLDVTTVSAGRWSSGPRYRSLRTTQSSVVEEVERRRGNGVSWGTRQTYRYEAADGCYFRNVTSSGYSIASDQSNEVCAKGGAPAGVGGVTAALRAASAADEAGLVRN</sequence>
<keyword evidence="1" id="KW-0732">Signal</keyword>
<dbReference type="PANTHER" id="PTHR31104">
    <property type="entry name" value="PEPTIDE-N4-(N-ACETYL-BETA-GLUCOSAMINYL)ASPARAGINE AMIDASE A PROTEIN"/>
    <property type="match status" value="1"/>
</dbReference>
<reference evidence="3" key="1">
    <citation type="submission" date="2020-10" db="EMBL/GenBank/DDBJ databases">
        <authorList>
            <person name="Han B."/>
            <person name="Lu T."/>
            <person name="Zhao Q."/>
            <person name="Huang X."/>
            <person name="Zhao Y."/>
        </authorList>
    </citation>
    <scope>NUCLEOTIDE SEQUENCE</scope>
</reference>
<evidence type="ECO:0000313" key="4">
    <source>
        <dbReference type="Proteomes" id="UP000604825"/>
    </source>
</evidence>
<dbReference type="OrthoDB" id="339900at2759"/>
<feature type="chain" id="PRO_5032533731" description="Peptide N-acetyl-beta-D-glucosaminyl asparaginase amidase A N-terminal domain-containing protein" evidence="1">
    <location>
        <begin position="21"/>
        <end position="597"/>
    </location>
</feature>
<comment type="caution">
    <text evidence="3">The sequence shown here is derived from an EMBL/GenBank/DDBJ whole genome shotgun (WGS) entry which is preliminary data.</text>
</comment>
<evidence type="ECO:0000259" key="2">
    <source>
        <dbReference type="Pfam" id="PF12222"/>
    </source>
</evidence>
<organism evidence="3 4">
    <name type="scientific">Miscanthus lutarioriparius</name>
    <dbReference type="NCBI Taxonomy" id="422564"/>
    <lineage>
        <taxon>Eukaryota</taxon>
        <taxon>Viridiplantae</taxon>
        <taxon>Streptophyta</taxon>
        <taxon>Embryophyta</taxon>
        <taxon>Tracheophyta</taxon>
        <taxon>Spermatophyta</taxon>
        <taxon>Magnoliopsida</taxon>
        <taxon>Liliopsida</taxon>
        <taxon>Poales</taxon>
        <taxon>Poaceae</taxon>
        <taxon>PACMAD clade</taxon>
        <taxon>Panicoideae</taxon>
        <taxon>Andropogonodae</taxon>
        <taxon>Andropogoneae</taxon>
        <taxon>Saccharinae</taxon>
        <taxon>Miscanthus</taxon>
    </lineage>
</organism>
<feature type="signal peptide" evidence="1">
    <location>
        <begin position="1"/>
        <end position="20"/>
    </location>
</feature>
<accession>A0A811PGU3</accession>
<protein>
    <recommendedName>
        <fullName evidence="2">Peptide N-acetyl-beta-D-glucosaminyl asparaginase amidase A N-terminal domain-containing protein</fullName>
    </recommendedName>
</protein>
<gene>
    <name evidence="3" type="ORF">NCGR_LOCUS26998</name>
</gene>
<dbReference type="EMBL" id="CAJGYO010000006">
    <property type="protein sequence ID" value="CAD6240373.1"/>
    <property type="molecule type" value="Genomic_DNA"/>
</dbReference>